<proteinExistence type="predicted"/>
<dbReference type="EMBL" id="GL449050">
    <property type="protein sequence ID" value="EFN83310.1"/>
    <property type="molecule type" value="Genomic_DNA"/>
</dbReference>
<protein>
    <recommendedName>
        <fullName evidence="3">ZAD domain-containing protein</fullName>
    </recommendedName>
</protein>
<sequence>CQKSSDTFCYICSKYEVSCLRKEINEEVKRLYENCFSRKLLHQETNWVPHIICNSCRLMLYRSKNSKNQKYRRYSTPIIWKKP</sequence>
<feature type="non-terminal residue" evidence="1">
    <location>
        <position position="1"/>
    </location>
</feature>
<dbReference type="Proteomes" id="UP000008237">
    <property type="component" value="Unassembled WGS sequence"/>
</dbReference>
<keyword evidence="2" id="KW-1185">Reference proteome</keyword>
<name>E2BLX0_HARSA</name>
<evidence type="ECO:0008006" key="3">
    <source>
        <dbReference type="Google" id="ProtNLM"/>
    </source>
</evidence>
<reference evidence="1 2" key="1">
    <citation type="journal article" date="2010" name="Science">
        <title>Genomic comparison of the ants Camponotus floridanus and Harpegnathos saltator.</title>
        <authorList>
            <person name="Bonasio R."/>
            <person name="Zhang G."/>
            <person name="Ye C."/>
            <person name="Mutti N.S."/>
            <person name="Fang X."/>
            <person name="Qin N."/>
            <person name="Donahue G."/>
            <person name="Yang P."/>
            <person name="Li Q."/>
            <person name="Li C."/>
            <person name="Zhang P."/>
            <person name="Huang Z."/>
            <person name="Berger S.L."/>
            <person name="Reinberg D."/>
            <person name="Wang J."/>
            <person name="Liebig J."/>
        </authorList>
    </citation>
    <scope>NUCLEOTIDE SEQUENCE [LARGE SCALE GENOMIC DNA]</scope>
    <source>
        <strain evidence="1 2">R22 G/1</strain>
    </source>
</reference>
<organism evidence="2">
    <name type="scientific">Harpegnathos saltator</name>
    <name type="common">Jerdon's jumping ant</name>
    <dbReference type="NCBI Taxonomy" id="610380"/>
    <lineage>
        <taxon>Eukaryota</taxon>
        <taxon>Metazoa</taxon>
        <taxon>Ecdysozoa</taxon>
        <taxon>Arthropoda</taxon>
        <taxon>Hexapoda</taxon>
        <taxon>Insecta</taxon>
        <taxon>Pterygota</taxon>
        <taxon>Neoptera</taxon>
        <taxon>Endopterygota</taxon>
        <taxon>Hymenoptera</taxon>
        <taxon>Apocrita</taxon>
        <taxon>Aculeata</taxon>
        <taxon>Formicoidea</taxon>
        <taxon>Formicidae</taxon>
        <taxon>Ponerinae</taxon>
        <taxon>Ponerini</taxon>
        <taxon>Harpegnathos</taxon>
    </lineage>
</organism>
<dbReference type="OMA" id="QANDCFF"/>
<accession>E2BLX0</accession>
<evidence type="ECO:0000313" key="2">
    <source>
        <dbReference type="Proteomes" id="UP000008237"/>
    </source>
</evidence>
<dbReference type="AlphaFoldDB" id="E2BLX0"/>
<evidence type="ECO:0000313" key="1">
    <source>
        <dbReference type="EMBL" id="EFN83310.1"/>
    </source>
</evidence>
<gene>
    <name evidence="1" type="ORF">EAI_00026</name>
</gene>
<feature type="non-terminal residue" evidence="1">
    <location>
        <position position="83"/>
    </location>
</feature>
<dbReference type="InParanoid" id="E2BLX0"/>